<dbReference type="AlphaFoldDB" id="A0A7M7P301"/>
<dbReference type="InterPro" id="IPR020846">
    <property type="entry name" value="MFS_dom"/>
</dbReference>
<feature type="transmembrane region" description="Helical" evidence="2">
    <location>
        <begin position="528"/>
        <end position="546"/>
    </location>
</feature>
<keyword evidence="2" id="KW-0472">Membrane</keyword>
<feature type="transmembrane region" description="Helical" evidence="2">
    <location>
        <begin position="436"/>
        <end position="455"/>
    </location>
</feature>
<name>A0A7M7P301_STRPU</name>
<dbReference type="OrthoDB" id="6509908at2759"/>
<evidence type="ECO:0000313" key="5">
    <source>
        <dbReference type="Proteomes" id="UP000007110"/>
    </source>
</evidence>
<evidence type="ECO:0000259" key="3">
    <source>
        <dbReference type="PROSITE" id="PS50850"/>
    </source>
</evidence>
<dbReference type="PANTHER" id="PTHR11360:SF172">
    <property type="entry name" value="MAJOR FACILITATOR SUPERFAMILY (MFS) PROFILE DOMAIN-CONTAINING PROTEIN"/>
    <property type="match status" value="1"/>
</dbReference>
<feature type="transmembrane region" description="Helical" evidence="2">
    <location>
        <begin position="238"/>
        <end position="259"/>
    </location>
</feature>
<organism evidence="4 5">
    <name type="scientific">Strongylocentrotus purpuratus</name>
    <name type="common">Purple sea urchin</name>
    <dbReference type="NCBI Taxonomy" id="7668"/>
    <lineage>
        <taxon>Eukaryota</taxon>
        <taxon>Metazoa</taxon>
        <taxon>Echinodermata</taxon>
        <taxon>Eleutherozoa</taxon>
        <taxon>Echinozoa</taxon>
        <taxon>Echinoidea</taxon>
        <taxon>Euechinoidea</taxon>
        <taxon>Echinacea</taxon>
        <taxon>Camarodonta</taxon>
        <taxon>Echinidea</taxon>
        <taxon>Strongylocentrotidae</taxon>
        <taxon>Strongylocentrotus</taxon>
    </lineage>
</organism>
<feature type="domain" description="Major facilitator superfamily (MFS) profile" evidence="3">
    <location>
        <begin position="80"/>
        <end position="589"/>
    </location>
</feature>
<feature type="transmembrane region" description="Helical" evidence="2">
    <location>
        <begin position="558"/>
        <end position="580"/>
    </location>
</feature>
<feature type="transmembrane region" description="Helical" evidence="2">
    <location>
        <begin position="402"/>
        <end position="421"/>
    </location>
</feature>
<dbReference type="KEGG" id="spu:593204"/>
<feature type="transmembrane region" description="Helical" evidence="2">
    <location>
        <begin position="118"/>
        <end position="137"/>
    </location>
</feature>
<dbReference type="InParanoid" id="A0A7M7P301"/>
<keyword evidence="2" id="KW-0812">Transmembrane</keyword>
<dbReference type="GO" id="GO:0008028">
    <property type="term" value="F:monocarboxylic acid transmembrane transporter activity"/>
    <property type="evidence" value="ECO:0000318"/>
    <property type="project" value="GO_Central"/>
</dbReference>
<feature type="transmembrane region" description="Helical" evidence="2">
    <location>
        <begin position="211"/>
        <end position="232"/>
    </location>
</feature>
<dbReference type="GO" id="GO:0005886">
    <property type="term" value="C:plasma membrane"/>
    <property type="evidence" value="ECO:0000318"/>
    <property type="project" value="GO_Central"/>
</dbReference>
<evidence type="ECO:0000256" key="1">
    <source>
        <dbReference type="ARBA" id="ARBA00004141"/>
    </source>
</evidence>
<dbReference type="InterPro" id="IPR036259">
    <property type="entry name" value="MFS_trans_sf"/>
</dbReference>
<sequence>METCRHKNIIGTIVDVRERAILIHRTGKRKRILEYIYIVQSSILITHWGPFSLLQRRRNLMMTSPGGKLPLCQRLRPPWRWVVVGASFFIYTVLYGILYSYNVLFIAFREEFNSSYTVTGWIGSVSIGLSLLIAPLVNILTERFGCRPVAIIGTIVAASALIVTSFLKSLIAVFIAYGLVFGVGGGLMTVCCYDAVLLYFPEENNVRAMGLLLTGTSFGLLSFTPLMSFIISRYGWRVLLRIVGPLLLFVGLPCALTFVEPSHPSGDRKHQNGDKNIIYLRNEEEIAEISELMDDSKMLKNSPKPLSVNEKSQCSQSGDEKRVARVPVKFTRMNNEYDDINDKDITSSRERFPTGFEDDLAESGDPCRNGEMRWEDKTRPVRTASDQSITRKILVALTFPELWLISISTVLNGIGDCFYLVNWTNYMVSVGFPEPTGVRVVSLLGFSNLIGKIGMSVIGEYIPFPRVFLLVISSVVSIAVMLVILFTRNVIIMYCIAVVVGGVTMTTTNTITYSLASEFFGPERALETSGVILFAYGSGYVLGSLVGQSIDTTGSYTYAIWAFIGMYTVSGLCVLMAPVYQRFFAPHRLVTFELYRKKMEARKNNVVSEQKSFGCEENSLKGSTIVYDRETCV</sequence>
<dbReference type="PANTHER" id="PTHR11360">
    <property type="entry name" value="MONOCARBOXYLATE TRANSPORTER"/>
    <property type="match status" value="1"/>
</dbReference>
<evidence type="ECO:0000256" key="2">
    <source>
        <dbReference type="SAM" id="Phobius"/>
    </source>
</evidence>
<feature type="transmembrane region" description="Helical" evidence="2">
    <location>
        <begin position="78"/>
        <end position="98"/>
    </location>
</feature>
<feature type="transmembrane region" description="Helical" evidence="2">
    <location>
        <begin position="173"/>
        <end position="199"/>
    </location>
</feature>
<comment type="subcellular location">
    <subcellularLocation>
        <location evidence="1">Membrane</location>
        <topology evidence="1">Multi-pass membrane protein</topology>
    </subcellularLocation>
</comment>
<dbReference type="GeneID" id="593204"/>
<feature type="transmembrane region" description="Helical" evidence="2">
    <location>
        <begin position="467"/>
        <end position="485"/>
    </location>
</feature>
<dbReference type="Proteomes" id="UP000007110">
    <property type="component" value="Unassembled WGS sequence"/>
</dbReference>
<dbReference type="Gene3D" id="1.20.1250.20">
    <property type="entry name" value="MFS general substrate transporter like domains"/>
    <property type="match status" value="2"/>
</dbReference>
<proteinExistence type="predicted"/>
<keyword evidence="5" id="KW-1185">Reference proteome</keyword>
<evidence type="ECO:0000313" key="4">
    <source>
        <dbReference type="EnsemblMetazoa" id="XP_030844413"/>
    </source>
</evidence>
<accession>A0A7M7P301</accession>
<dbReference type="Pfam" id="PF07690">
    <property type="entry name" value="MFS_1"/>
    <property type="match status" value="1"/>
</dbReference>
<feature type="transmembrane region" description="Helical" evidence="2">
    <location>
        <begin position="491"/>
        <end position="516"/>
    </location>
</feature>
<dbReference type="PROSITE" id="PS50850">
    <property type="entry name" value="MFS"/>
    <property type="match status" value="1"/>
</dbReference>
<dbReference type="InterPro" id="IPR011701">
    <property type="entry name" value="MFS"/>
</dbReference>
<dbReference type="OMA" id="CHGRECT"/>
<dbReference type="RefSeq" id="XP_030844413.1">
    <property type="nucleotide sequence ID" value="XM_030988553.1"/>
</dbReference>
<dbReference type="InterPro" id="IPR050327">
    <property type="entry name" value="Proton-linked_MCT"/>
</dbReference>
<reference evidence="4" key="2">
    <citation type="submission" date="2021-01" db="UniProtKB">
        <authorList>
            <consortium name="EnsemblMetazoa"/>
        </authorList>
    </citation>
    <scope>IDENTIFICATION</scope>
</reference>
<keyword evidence="2" id="KW-1133">Transmembrane helix</keyword>
<dbReference type="SUPFAM" id="SSF103473">
    <property type="entry name" value="MFS general substrate transporter"/>
    <property type="match status" value="1"/>
</dbReference>
<reference evidence="5" key="1">
    <citation type="submission" date="2015-02" db="EMBL/GenBank/DDBJ databases">
        <title>Genome sequencing for Strongylocentrotus purpuratus.</title>
        <authorList>
            <person name="Murali S."/>
            <person name="Liu Y."/>
            <person name="Vee V."/>
            <person name="English A."/>
            <person name="Wang M."/>
            <person name="Skinner E."/>
            <person name="Han Y."/>
            <person name="Muzny D.M."/>
            <person name="Worley K.C."/>
            <person name="Gibbs R.A."/>
        </authorList>
    </citation>
    <scope>NUCLEOTIDE SEQUENCE</scope>
</reference>
<protein>
    <recommendedName>
        <fullName evidence="3">Major facilitator superfamily (MFS) profile domain-containing protein</fullName>
    </recommendedName>
</protein>
<feature type="transmembrane region" description="Helical" evidence="2">
    <location>
        <begin position="35"/>
        <end position="54"/>
    </location>
</feature>
<feature type="transmembrane region" description="Helical" evidence="2">
    <location>
        <begin position="149"/>
        <end position="167"/>
    </location>
</feature>
<dbReference type="EnsemblMetazoa" id="XM_030988553">
    <property type="protein sequence ID" value="XP_030844413"/>
    <property type="gene ID" value="LOC593204"/>
</dbReference>